<proteinExistence type="predicted"/>
<dbReference type="RefSeq" id="XP_013419386.1">
    <property type="nucleotide sequence ID" value="XM_013563932.1"/>
</dbReference>
<evidence type="ECO:0000313" key="7">
    <source>
        <dbReference type="RefSeq" id="XP_013419386.1"/>
    </source>
</evidence>
<feature type="DNA-binding region" description="Homeobox" evidence="2">
    <location>
        <begin position="57"/>
        <end position="129"/>
    </location>
</feature>
<dbReference type="PROSITE" id="PS50222">
    <property type="entry name" value="EF_HAND_2"/>
    <property type="match status" value="1"/>
</dbReference>
<evidence type="ECO:0000313" key="5">
    <source>
        <dbReference type="Proteomes" id="UP000085678"/>
    </source>
</evidence>
<dbReference type="PROSITE" id="PS50071">
    <property type="entry name" value="HOMEOBOX_2"/>
    <property type="match status" value="1"/>
</dbReference>
<dbReference type="RefSeq" id="XP_013408007.1">
    <property type="nucleotide sequence ID" value="XM_013552553.1"/>
</dbReference>
<dbReference type="GO" id="GO:0005509">
    <property type="term" value="F:calcium ion binding"/>
    <property type="evidence" value="ECO:0007669"/>
    <property type="project" value="InterPro"/>
</dbReference>
<dbReference type="InterPro" id="IPR002048">
    <property type="entry name" value="EF_hand_dom"/>
</dbReference>
<evidence type="ECO:0000259" key="4">
    <source>
        <dbReference type="PROSITE" id="PS50222"/>
    </source>
</evidence>
<evidence type="ECO:0000256" key="1">
    <source>
        <dbReference type="ARBA" id="ARBA00022837"/>
    </source>
</evidence>
<dbReference type="PROSITE" id="PS00018">
    <property type="entry name" value="EF_HAND_1"/>
    <property type="match status" value="1"/>
</dbReference>
<dbReference type="Gene3D" id="1.10.238.10">
    <property type="entry name" value="EF-hand"/>
    <property type="match status" value="1"/>
</dbReference>
<dbReference type="GO" id="GO:0003677">
    <property type="term" value="F:DNA binding"/>
    <property type="evidence" value="ECO:0007669"/>
    <property type="project" value="UniProtKB-UniRule"/>
</dbReference>
<name>A0A1S3JC78_LINAN</name>
<dbReference type="InterPro" id="IPR018247">
    <property type="entry name" value="EF_Hand_1_Ca_BS"/>
</dbReference>
<dbReference type="InterPro" id="IPR011992">
    <property type="entry name" value="EF-hand-dom_pair"/>
</dbReference>
<dbReference type="GeneID" id="106171991"/>
<organism evidence="5 6">
    <name type="scientific">Lingula anatina</name>
    <name type="common">Brachiopod</name>
    <name type="synonym">Lingula unguis</name>
    <dbReference type="NCBI Taxonomy" id="7574"/>
    <lineage>
        <taxon>Eukaryota</taxon>
        <taxon>Metazoa</taxon>
        <taxon>Spiralia</taxon>
        <taxon>Lophotrochozoa</taxon>
        <taxon>Brachiopoda</taxon>
        <taxon>Linguliformea</taxon>
        <taxon>Lingulata</taxon>
        <taxon>Lingulida</taxon>
        <taxon>Linguloidea</taxon>
        <taxon>Lingulidae</taxon>
        <taxon>Lingula</taxon>
    </lineage>
</organism>
<dbReference type="AlphaFoldDB" id="A0A1S3JC78"/>
<comment type="subcellular location">
    <subcellularLocation>
        <location evidence="2">Nucleus</location>
    </subcellularLocation>
</comment>
<evidence type="ECO:0000259" key="3">
    <source>
        <dbReference type="PROSITE" id="PS50071"/>
    </source>
</evidence>
<accession>A0A1S3JC78</accession>
<dbReference type="SUPFAM" id="SSF47473">
    <property type="entry name" value="EF-hand"/>
    <property type="match status" value="1"/>
</dbReference>
<keyword evidence="2" id="KW-0371">Homeobox</keyword>
<feature type="domain" description="EF-hand" evidence="4">
    <location>
        <begin position="87"/>
        <end position="122"/>
    </location>
</feature>
<keyword evidence="5" id="KW-1185">Reference proteome</keyword>
<keyword evidence="1" id="KW-0106">Calcium</keyword>
<evidence type="ECO:0000256" key="2">
    <source>
        <dbReference type="PROSITE-ProRule" id="PRU00108"/>
    </source>
</evidence>
<reference evidence="6 7" key="1">
    <citation type="submission" date="2025-04" db="UniProtKB">
        <authorList>
            <consortium name="RefSeq"/>
        </authorList>
    </citation>
    <scope>IDENTIFICATION</scope>
    <source>
        <tissue evidence="6 7">Gonads</tissue>
    </source>
</reference>
<sequence>MNLFCLSYITKDMVKSCRMSVQIAACIMCCSLISTTIARPSTYILKQRIEKKDPELAEPNRRTTLDNLIVIINRFFHGNQRHPSESERESIADSMFDFFDLDNNNIIDRSEFRATIWFINNDRKRRNGRPFPEVESLSK</sequence>
<dbReference type="KEGG" id="lak:106171991"/>
<evidence type="ECO:0000313" key="6">
    <source>
        <dbReference type="RefSeq" id="XP_013408007.1"/>
    </source>
</evidence>
<feature type="domain" description="Homeobox" evidence="3">
    <location>
        <begin position="55"/>
        <end position="128"/>
    </location>
</feature>
<gene>
    <name evidence="6" type="primary">LOC106171991</name>
    <name evidence="7" type="synonym">LOC106180061</name>
</gene>
<dbReference type="InterPro" id="IPR001356">
    <property type="entry name" value="HD"/>
</dbReference>
<keyword evidence="2" id="KW-0238">DNA-binding</keyword>
<protein>
    <submittedName>
        <fullName evidence="6">Uncharacterized protein LOC106171991</fullName>
    </submittedName>
    <submittedName>
        <fullName evidence="7">Uncharacterized protein LOC106180061</fullName>
    </submittedName>
</protein>
<dbReference type="KEGG" id="lak:106180061"/>
<dbReference type="Proteomes" id="UP000085678">
    <property type="component" value="Unplaced"/>
</dbReference>
<dbReference type="GO" id="GO:0005634">
    <property type="term" value="C:nucleus"/>
    <property type="evidence" value="ECO:0007669"/>
    <property type="project" value="UniProtKB-SubCell"/>
</dbReference>
<keyword evidence="2" id="KW-0539">Nucleus</keyword>
<dbReference type="GeneID" id="106180061"/>